<feature type="domain" description="Glycosyltransferase 2-like" evidence="1">
    <location>
        <begin position="5"/>
        <end position="59"/>
    </location>
</feature>
<evidence type="ECO:0000259" key="1">
    <source>
        <dbReference type="Pfam" id="PF00535"/>
    </source>
</evidence>
<dbReference type="EMBL" id="KF120090">
    <property type="protein sequence ID" value="AIA87359.1"/>
    <property type="molecule type" value="Genomic_DNA"/>
</dbReference>
<sequence length="67" mass="7687">MHLAYSNYYVVVCDNNSTDNSSEKLSEWEKEHKNDSFSFIYNDHNLGYAGGNNIGIKYAMTFADCSY</sequence>
<dbReference type="InterPro" id="IPR029044">
    <property type="entry name" value="Nucleotide-diphossugar_trans"/>
</dbReference>
<dbReference type="Gene3D" id="3.90.550.10">
    <property type="entry name" value="Spore Coat Polysaccharide Biosynthesis Protein SpsA, Chain A"/>
    <property type="match status" value="1"/>
</dbReference>
<proteinExistence type="predicted"/>
<reference evidence="2" key="1">
    <citation type="journal article" date="2013" name="Environ. Microbiol.">
        <title>Seasonally variable intestinal metagenomes of the red palm weevil (Rhynchophorus ferrugineus).</title>
        <authorList>
            <person name="Jia S."/>
            <person name="Zhang X."/>
            <person name="Zhang G."/>
            <person name="Yin A."/>
            <person name="Zhang S."/>
            <person name="Li F."/>
            <person name="Wang L."/>
            <person name="Zhao D."/>
            <person name="Yun Q."/>
            <person name="Tala"/>
            <person name="Wang J."/>
            <person name="Sun G."/>
            <person name="Baabdullah M."/>
            <person name="Yu X."/>
            <person name="Hu S."/>
            <person name="Al-Mssallem I.S."/>
            <person name="Yu J."/>
        </authorList>
    </citation>
    <scope>NUCLEOTIDE SEQUENCE</scope>
</reference>
<evidence type="ECO:0000313" key="2">
    <source>
        <dbReference type="EMBL" id="AIA87359.1"/>
    </source>
</evidence>
<dbReference type="SUPFAM" id="SSF53448">
    <property type="entry name" value="Nucleotide-diphospho-sugar transferases"/>
    <property type="match status" value="1"/>
</dbReference>
<protein>
    <submittedName>
        <fullName evidence="2">CAZy families GT2 protein</fullName>
    </submittedName>
</protein>
<name>A0A060BWN9_9EURY</name>
<organism evidence="2">
    <name type="scientific">uncultured Methanothermus sp</name>
    <dbReference type="NCBI Taxonomy" id="1334622"/>
    <lineage>
        <taxon>Archaea</taxon>
        <taxon>Methanobacteriati</taxon>
        <taxon>Methanobacteriota</taxon>
        <taxon>Methanomada group</taxon>
        <taxon>Methanobacteria</taxon>
        <taxon>Methanobacteriales</taxon>
        <taxon>Methanothermaceae</taxon>
        <taxon>Methanothermus</taxon>
        <taxon>environmental samples</taxon>
    </lineage>
</organism>
<dbReference type="Pfam" id="PF00535">
    <property type="entry name" value="Glycos_transf_2"/>
    <property type="match status" value="1"/>
</dbReference>
<dbReference type="AlphaFoldDB" id="A0A060BWN9"/>
<accession>A0A060BWN9</accession>
<dbReference type="InterPro" id="IPR001173">
    <property type="entry name" value="Glyco_trans_2-like"/>
</dbReference>
<feature type="non-terminal residue" evidence="2">
    <location>
        <position position="67"/>
    </location>
</feature>